<reference evidence="3 4" key="1">
    <citation type="submission" date="2016-06" db="EMBL/GenBank/DDBJ databases">
        <authorList>
            <person name="Kjaerup R.B."/>
            <person name="Dalgaard T.S."/>
            <person name="Juul-Madsen H.R."/>
        </authorList>
    </citation>
    <scope>NUCLEOTIDE SEQUENCE [LARGE SCALE GENOMIC DNA]</scope>
    <source>
        <strain evidence="3 4">CECT 8886</strain>
    </source>
</reference>
<dbReference type="RefSeq" id="WP_067020892.1">
    <property type="nucleotide sequence ID" value="NZ_FLOB01000021.1"/>
</dbReference>
<dbReference type="FunFam" id="3.40.50.2000:FF:000009">
    <property type="entry name" value="Sterol 3-beta-glucosyltransferase UGT80A2"/>
    <property type="match status" value="1"/>
</dbReference>
<feature type="domain" description="Erythromycin biosynthesis protein CIII-like C-terminal" evidence="2">
    <location>
        <begin position="307"/>
        <end position="406"/>
    </location>
</feature>
<dbReference type="OrthoDB" id="9805366at2"/>
<dbReference type="PANTHER" id="PTHR48050:SF13">
    <property type="entry name" value="STEROL 3-BETA-GLUCOSYLTRANSFERASE UGT80A2"/>
    <property type="match status" value="1"/>
</dbReference>
<dbReference type="Gene3D" id="3.40.50.2000">
    <property type="entry name" value="Glycogen Phosphorylase B"/>
    <property type="match status" value="2"/>
</dbReference>
<evidence type="ECO:0000259" key="2">
    <source>
        <dbReference type="Pfam" id="PF06722"/>
    </source>
</evidence>
<dbReference type="GO" id="GO:0005975">
    <property type="term" value="P:carbohydrate metabolic process"/>
    <property type="evidence" value="ECO:0007669"/>
    <property type="project" value="InterPro"/>
</dbReference>
<dbReference type="Proteomes" id="UP000092544">
    <property type="component" value="Unassembled WGS sequence"/>
</dbReference>
<dbReference type="PANTHER" id="PTHR48050">
    <property type="entry name" value="STEROL 3-BETA-GLUCOSYLTRANSFERASE"/>
    <property type="match status" value="1"/>
</dbReference>
<keyword evidence="3" id="KW-0456">Lyase</keyword>
<dbReference type="GO" id="GO:0033072">
    <property type="term" value="P:vancomycin biosynthetic process"/>
    <property type="evidence" value="ECO:0007669"/>
    <property type="project" value="UniProtKB-ARBA"/>
</dbReference>
<dbReference type="GO" id="GO:0016758">
    <property type="term" value="F:hexosyltransferase activity"/>
    <property type="evidence" value="ECO:0007669"/>
    <property type="project" value="InterPro"/>
</dbReference>
<dbReference type="InterPro" id="IPR010610">
    <property type="entry name" value="EryCIII-like_C"/>
</dbReference>
<dbReference type="InterPro" id="IPR004276">
    <property type="entry name" value="GlycoTrans_28_N"/>
</dbReference>
<dbReference type="GO" id="GO:0008194">
    <property type="term" value="F:UDP-glycosyltransferase activity"/>
    <property type="evidence" value="ECO:0007669"/>
    <property type="project" value="InterPro"/>
</dbReference>
<sequence length="424" mass="46769">MQIVILTIGTEGDVRPLVALAVGLKKLGHQVRIATDMSCQSPVVDHGLEFSPLTGDFMDWMRRDKDLQKRGLSTLAMAKAFQAQLLEMSQDWPEQGRQAAQDTDLLIGNGMVYFLAQSLGEAFGIPVVETQLVPTMPSHHAPIMPLPGWMKSLPPAINVGLGHLTRQIVWHVYQPVYNKVVRPQLGLAAYPRFGPYHHKKFQRPKMFAYSPCLIEPRKNWPSRIQTTGPWMLETGAAWEPPSELLDFLQAGPKPIYIGFGSMFHHDAQAFTDMIQASIEETGQRVIIATGWGGLHVKNMSEASRDKMLSVGHIPHDWLFPRIALAVHHGGAGTTHAVLRAGIPSVVVPVFGDQPFWAQRLERLGVAPRALPRETLTSSDLTKAITVAASTEMRARASTVARMMQAENGVDNAIKALRDFGLLPA</sequence>
<dbReference type="EC" id="4.3.3.5" evidence="3"/>
<dbReference type="SUPFAM" id="SSF53756">
    <property type="entry name" value="UDP-Glycosyltransferase/glycogen phosphorylase"/>
    <property type="match status" value="1"/>
</dbReference>
<dbReference type="Pfam" id="PF06722">
    <property type="entry name" value="EryCIII-like_C"/>
    <property type="match status" value="1"/>
</dbReference>
<dbReference type="InterPro" id="IPR002213">
    <property type="entry name" value="UDP_glucos_trans"/>
</dbReference>
<organism evidence="3 4">
    <name type="scientific">Marinomonas spartinae</name>
    <dbReference type="NCBI Taxonomy" id="1792290"/>
    <lineage>
        <taxon>Bacteria</taxon>
        <taxon>Pseudomonadati</taxon>
        <taxon>Pseudomonadota</taxon>
        <taxon>Gammaproteobacteria</taxon>
        <taxon>Oceanospirillales</taxon>
        <taxon>Oceanospirillaceae</taxon>
        <taxon>Marinomonas</taxon>
    </lineage>
</organism>
<accession>A0A1A8TVI4</accession>
<dbReference type="CDD" id="cd03784">
    <property type="entry name" value="GT1_Gtf-like"/>
    <property type="match status" value="1"/>
</dbReference>
<keyword evidence="4" id="KW-1185">Reference proteome</keyword>
<gene>
    <name evidence="3" type="primary">rebG</name>
    <name evidence="3" type="ORF">MSP8886_04269</name>
</gene>
<name>A0A1A8TVI4_9GAMM</name>
<evidence type="ECO:0000313" key="4">
    <source>
        <dbReference type="Proteomes" id="UP000092544"/>
    </source>
</evidence>
<dbReference type="Pfam" id="PF03033">
    <property type="entry name" value="Glyco_transf_28"/>
    <property type="match status" value="1"/>
</dbReference>
<dbReference type="AlphaFoldDB" id="A0A1A8TVI4"/>
<feature type="domain" description="Glycosyltransferase family 28 N-terminal" evidence="1">
    <location>
        <begin position="3"/>
        <end position="66"/>
    </location>
</feature>
<dbReference type="GO" id="GO:0016829">
    <property type="term" value="F:lyase activity"/>
    <property type="evidence" value="ECO:0007669"/>
    <property type="project" value="UniProtKB-KW"/>
</dbReference>
<evidence type="ECO:0000259" key="1">
    <source>
        <dbReference type="Pfam" id="PF03033"/>
    </source>
</evidence>
<dbReference type="EMBL" id="FLOB01000021">
    <property type="protein sequence ID" value="SBS37795.1"/>
    <property type="molecule type" value="Genomic_DNA"/>
</dbReference>
<proteinExistence type="predicted"/>
<evidence type="ECO:0000313" key="3">
    <source>
        <dbReference type="EMBL" id="SBS37795.1"/>
    </source>
</evidence>
<dbReference type="STRING" id="1792290.MSP8886_04269"/>
<dbReference type="InterPro" id="IPR050426">
    <property type="entry name" value="Glycosyltransferase_28"/>
</dbReference>
<protein>
    <submittedName>
        <fullName evidence="3">4'-demethylrebeccamycin synthase</fullName>
        <ecNumber evidence="3">4.3.3.5</ecNumber>
    </submittedName>
</protein>